<evidence type="ECO:0000256" key="1">
    <source>
        <dbReference type="SAM" id="Phobius"/>
    </source>
</evidence>
<feature type="transmembrane region" description="Helical" evidence="1">
    <location>
        <begin position="162"/>
        <end position="181"/>
    </location>
</feature>
<evidence type="ECO:0000313" key="3">
    <source>
        <dbReference type="Proteomes" id="UP000072353"/>
    </source>
</evidence>
<sequence>MTSLFLFYMKRDLKSFKTLIVSAVYFFITYLFIRYGDSVGRIFDNSDGFAILKVMYAVFAFVGFLFGASLFSNIISQGISSRDFRFILPYQSRRALYFSKFLMSFVFFLLQILISTIVVLVFRKDAVFSFQQFCNISIFYFYMLSIITLISTISKNDRTAMLVNIIISIIYPTIFVFSNFVNHDFLELLLWITPYHYIEKTWEVLFLMLLSVVFLGIGVSVFEKKEI</sequence>
<feature type="transmembrane region" description="Helical" evidence="1">
    <location>
        <begin position="55"/>
        <end position="76"/>
    </location>
</feature>
<name>A0A0Z8DG35_STRSU</name>
<gene>
    <name evidence="2" type="ORF">ERS132521_01178</name>
</gene>
<proteinExistence type="predicted"/>
<feature type="transmembrane region" description="Helical" evidence="1">
    <location>
        <begin position="16"/>
        <end position="35"/>
    </location>
</feature>
<feature type="transmembrane region" description="Helical" evidence="1">
    <location>
        <begin position="201"/>
        <end position="222"/>
    </location>
</feature>
<comment type="caution">
    <text evidence="2">The sequence shown here is derived from an EMBL/GenBank/DDBJ whole genome shotgun (WGS) entry which is preliminary data.</text>
</comment>
<reference evidence="2 3" key="1">
    <citation type="submission" date="2016-02" db="EMBL/GenBank/DDBJ databases">
        <authorList>
            <consortium name="Pathogen Informatics"/>
        </authorList>
    </citation>
    <scope>NUCLEOTIDE SEQUENCE [LARGE SCALE GENOMIC DNA]</scope>
    <source>
        <strain evidence="2 3">SS975</strain>
    </source>
</reference>
<feature type="transmembrane region" description="Helical" evidence="1">
    <location>
        <begin position="97"/>
        <end position="122"/>
    </location>
</feature>
<protein>
    <submittedName>
        <fullName evidence="2">ABC-2 family transporter protein</fullName>
    </submittedName>
</protein>
<keyword evidence="1" id="KW-1133">Transmembrane helix</keyword>
<organism evidence="2 3">
    <name type="scientific">Streptococcus suis</name>
    <dbReference type="NCBI Taxonomy" id="1307"/>
    <lineage>
        <taxon>Bacteria</taxon>
        <taxon>Bacillati</taxon>
        <taxon>Bacillota</taxon>
        <taxon>Bacilli</taxon>
        <taxon>Lactobacillales</taxon>
        <taxon>Streptococcaceae</taxon>
        <taxon>Streptococcus</taxon>
    </lineage>
</organism>
<dbReference type="EMBL" id="FILL01000009">
    <property type="protein sequence ID" value="CYX48597.1"/>
    <property type="molecule type" value="Genomic_DNA"/>
</dbReference>
<dbReference type="AlphaFoldDB" id="A0A0Z8DG35"/>
<keyword evidence="1" id="KW-0812">Transmembrane</keyword>
<dbReference type="RefSeq" id="WP_024408160.1">
    <property type="nucleotide sequence ID" value="NZ_CECY01000028.1"/>
</dbReference>
<accession>A0A0Z8DG35</accession>
<dbReference type="Proteomes" id="UP000072353">
    <property type="component" value="Unassembled WGS sequence"/>
</dbReference>
<feature type="transmembrane region" description="Helical" evidence="1">
    <location>
        <begin position="128"/>
        <end position="150"/>
    </location>
</feature>
<keyword evidence="1" id="KW-0472">Membrane</keyword>
<evidence type="ECO:0000313" key="2">
    <source>
        <dbReference type="EMBL" id="CYX48597.1"/>
    </source>
</evidence>